<feature type="domain" description="Disease resistance protein winged helix" evidence="3">
    <location>
        <begin position="189"/>
        <end position="240"/>
    </location>
</feature>
<sequence>MSLIPQLLEEFVTGKKFLLVLDDVWANHVYRLLLWIEKLQTGLKGSRILITTRSEKVAKQLGTAEPYLLQPLDKKAGWLLCESSAFWHKREEKYRFISDFKYLDHIEREIFKKTSGFPLFAKAWGRILLFEDTKEEWNSVMKLEIWDASNYTMEKLDQHNVWKDILRTLELSYVGLPPHLKRCFKYCSLFPKGCWMDKEMLTQLWMAEGFINHEDGDETKSEEIGGNYFDDLLSQTSFFKT</sequence>
<dbReference type="Gene3D" id="1.10.10.10">
    <property type="entry name" value="Winged helix-like DNA-binding domain superfamily/Winged helix DNA-binding domain"/>
    <property type="match status" value="1"/>
</dbReference>
<organism evidence="4 5">
    <name type="scientific">Protea cynaroides</name>
    <dbReference type="NCBI Taxonomy" id="273540"/>
    <lineage>
        <taxon>Eukaryota</taxon>
        <taxon>Viridiplantae</taxon>
        <taxon>Streptophyta</taxon>
        <taxon>Embryophyta</taxon>
        <taxon>Tracheophyta</taxon>
        <taxon>Spermatophyta</taxon>
        <taxon>Magnoliopsida</taxon>
        <taxon>Proteales</taxon>
        <taxon>Proteaceae</taxon>
        <taxon>Protea</taxon>
    </lineage>
</organism>
<dbReference type="Pfam" id="PF23559">
    <property type="entry name" value="WHD_DRP"/>
    <property type="match status" value="1"/>
</dbReference>
<dbReference type="InterPro" id="IPR036388">
    <property type="entry name" value="WH-like_DNA-bd_sf"/>
</dbReference>
<dbReference type="AlphaFoldDB" id="A0A9Q0KZ58"/>
<evidence type="ECO:0000313" key="4">
    <source>
        <dbReference type="EMBL" id="KAJ4979339.1"/>
    </source>
</evidence>
<keyword evidence="1" id="KW-0611">Plant defense</keyword>
<dbReference type="PANTHER" id="PTHR23155:SF1226">
    <property type="entry name" value="OS05G0492600 PROTEIN"/>
    <property type="match status" value="1"/>
</dbReference>
<dbReference type="GO" id="GO:0043531">
    <property type="term" value="F:ADP binding"/>
    <property type="evidence" value="ECO:0007669"/>
    <property type="project" value="InterPro"/>
</dbReference>
<gene>
    <name evidence="4" type="ORF">NE237_010119</name>
</gene>
<dbReference type="SUPFAM" id="SSF52540">
    <property type="entry name" value="P-loop containing nucleoside triphosphate hydrolases"/>
    <property type="match status" value="1"/>
</dbReference>
<dbReference type="OrthoDB" id="5279713at2759"/>
<feature type="domain" description="NB-ARC" evidence="2">
    <location>
        <begin position="8"/>
        <end position="88"/>
    </location>
</feature>
<dbReference type="InterPro" id="IPR044974">
    <property type="entry name" value="Disease_R_plants"/>
</dbReference>
<accession>A0A9Q0KZ58</accession>
<dbReference type="InterPro" id="IPR002182">
    <property type="entry name" value="NB-ARC"/>
</dbReference>
<dbReference type="InterPro" id="IPR058922">
    <property type="entry name" value="WHD_DRP"/>
</dbReference>
<evidence type="ECO:0000313" key="5">
    <source>
        <dbReference type="Proteomes" id="UP001141806"/>
    </source>
</evidence>
<dbReference type="Pfam" id="PF00931">
    <property type="entry name" value="NB-ARC"/>
    <property type="match status" value="1"/>
</dbReference>
<name>A0A9Q0KZ58_9MAGN</name>
<evidence type="ECO:0008006" key="6">
    <source>
        <dbReference type="Google" id="ProtNLM"/>
    </source>
</evidence>
<dbReference type="Proteomes" id="UP001141806">
    <property type="component" value="Unassembled WGS sequence"/>
</dbReference>
<dbReference type="GO" id="GO:0098542">
    <property type="term" value="P:defense response to other organism"/>
    <property type="evidence" value="ECO:0007669"/>
    <property type="project" value="TreeGrafter"/>
</dbReference>
<evidence type="ECO:0000259" key="3">
    <source>
        <dbReference type="Pfam" id="PF23559"/>
    </source>
</evidence>
<evidence type="ECO:0000256" key="1">
    <source>
        <dbReference type="ARBA" id="ARBA00022821"/>
    </source>
</evidence>
<protein>
    <recommendedName>
        <fullName evidence="6">NB-ARC domain-containing protein</fullName>
    </recommendedName>
</protein>
<dbReference type="Gene3D" id="3.40.50.300">
    <property type="entry name" value="P-loop containing nucleotide triphosphate hydrolases"/>
    <property type="match status" value="1"/>
</dbReference>
<proteinExistence type="predicted"/>
<evidence type="ECO:0000259" key="2">
    <source>
        <dbReference type="Pfam" id="PF00931"/>
    </source>
</evidence>
<dbReference type="InterPro" id="IPR027417">
    <property type="entry name" value="P-loop_NTPase"/>
</dbReference>
<keyword evidence="5" id="KW-1185">Reference proteome</keyword>
<comment type="caution">
    <text evidence="4">The sequence shown here is derived from an EMBL/GenBank/DDBJ whole genome shotgun (WGS) entry which is preliminary data.</text>
</comment>
<dbReference type="PANTHER" id="PTHR23155">
    <property type="entry name" value="DISEASE RESISTANCE PROTEIN RP"/>
    <property type="match status" value="1"/>
</dbReference>
<dbReference type="EMBL" id="JAMYWD010000002">
    <property type="protein sequence ID" value="KAJ4979339.1"/>
    <property type="molecule type" value="Genomic_DNA"/>
</dbReference>
<reference evidence="4" key="1">
    <citation type="journal article" date="2023" name="Plant J.">
        <title>The genome of the king protea, Protea cynaroides.</title>
        <authorList>
            <person name="Chang J."/>
            <person name="Duong T.A."/>
            <person name="Schoeman C."/>
            <person name="Ma X."/>
            <person name="Roodt D."/>
            <person name="Barker N."/>
            <person name="Li Z."/>
            <person name="Van de Peer Y."/>
            <person name="Mizrachi E."/>
        </authorList>
    </citation>
    <scope>NUCLEOTIDE SEQUENCE</scope>
    <source>
        <tissue evidence="4">Young leaves</tissue>
    </source>
</reference>